<dbReference type="PANTHER" id="PTHR43181:SF1">
    <property type="entry name" value="2-C-METHYL-D-ERYTHRITOL 2,4-CYCLODIPHOSPHATE SYNTHASE, CHLOROPLASTIC"/>
    <property type="match status" value="1"/>
</dbReference>
<keyword evidence="11" id="KW-1185">Reference proteome</keyword>
<feature type="domain" description="2-C-methyl-D-erythritol 2,4-cyclodiphosphate synthase" evidence="9">
    <location>
        <begin position="3"/>
        <end position="164"/>
    </location>
</feature>
<evidence type="ECO:0000256" key="2">
    <source>
        <dbReference type="ARBA" id="ARBA00004709"/>
    </source>
</evidence>
<dbReference type="RefSeq" id="WP_154545164.1">
    <property type="nucleotide sequence ID" value="NZ_VUMY01000011.1"/>
</dbReference>
<evidence type="ECO:0000256" key="1">
    <source>
        <dbReference type="ARBA" id="ARBA00000200"/>
    </source>
</evidence>
<evidence type="ECO:0000256" key="5">
    <source>
        <dbReference type="ARBA" id="ARBA00023229"/>
    </source>
</evidence>
<dbReference type="InterPro" id="IPR020555">
    <property type="entry name" value="MECDP_synthase_CS"/>
</dbReference>
<dbReference type="GO" id="GO:0019288">
    <property type="term" value="P:isopentenyl diphosphate biosynthetic process, methylerythritol 4-phosphate pathway"/>
    <property type="evidence" value="ECO:0007669"/>
    <property type="project" value="UniProtKB-UniRule"/>
</dbReference>
<dbReference type="PROSITE" id="PS01350">
    <property type="entry name" value="ISPF"/>
    <property type="match status" value="1"/>
</dbReference>
<feature type="binding site" evidence="7">
    <location>
        <begin position="69"/>
        <end position="71"/>
    </location>
    <ligand>
        <name>4-CDP-2-C-methyl-D-erythritol 2-phosphate</name>
        <dbReference type="ChEBI" id="CHEBI:57919"/>
    </ligand>
</feature>
<comment type="caution">
    <text evidence="7">Lacks conserved residue(s) required for the propagation of feature annotation.</text>
</comment>
<feature type="binding site" evidence="7">
    <location>
        <position position="149"/>
    </location>
    <ligand>
        <name>4-CDP-2-C-methyl-D-erythritol 2-phosphate</name>
        <dbReference type="ChEBI" id="CHEBI:57919"/>
    </ligand>
</feature>
<dbReference type="Proteomes" id="UP000442535">
    <property type="component" value="Unassembled WGS sequence"/>
</dbReference>
<feature type="binding site" evidence="7">
    <location>
        <position position="10"/>
    </location>
    <ligand>
        <name>a divalent metal cation</name>
        <dbReference type="ChEBI" id="CHEBI:60240"/>
    </ligand>
</feature>
<keyword evidence="6 7" id="KW-0456">Lyase</keyword>
<feature type="site" description="Transition state stabilizer" evidence="7">
    <location>
        <position position="143"/>
    </location>
</feature>
<dbReference type="SUPFAM" id="SSF69765">
    <property type="entry name" value="IpsF-like"/>
    <property type="match status" value="1"/>
</dbReference>
<keyword evidence="4 7" id="KW-0479">Metal-binding</keyword>
<feature type="site" description="Transition state stabilizer" evidence="7">
    <location>
        <position position="47"/>
    </location>
</feature>
<feature type="binding site" evidence="7">
    <location>
        <position position="55"/>
    </location>
    <ligand>
        <name>a divalent metal cation</name>
        <dbReference type="ChEBI" id="CHEBI:60240"/>
    </ligand>
</feature>
<dbReference type="GO" id="GO:0046872">
    <property type="term" value="F:metal ion binding"/>
    <property type="evidence" value="ECO:0007669"/>
    <property type="project" value="UniProtKB-KW"/>
</dbReference>
<dbReference type="InterPro" id="IPR003526">
    <property type="entry name" value="MECDP_synthase"/>
</dbReference>
<organism evidence="10 11">
    <name type="scientific">Mobiluncus porci</name>
    <dbReference type="NCBI Taxonomy" id="2652278"/>
    <lineage>
        <taxon>Bacteria</taxon>
        <taxon>Bacillati</taxon>
        <taxon>Actinomycetota</taxon>
        <taxon>Actinomycetes</taxon>
        <taxon>Actinomycetales</taxon>
        <taxon>Actinomycetaceae</taxon>
        <taxon>Mobiluncus</taxon>
    </lineage>
</organism>
<sequence>MEIRVGQAFDAHRFETAADGGLAMPDPSHPLMLATLAIPDAPRLVGHSDGDVAAHALTDALLGAAGLGDLGSNFGVDRPEYAGASGRVFLESAQQMLSANGWRVINGGVQVIGQIPRLAPYYDAASESLSNIIQAPITFSATTSDGMGFTGRKEGLAALGICLLEKV</sequence>
<evidence type="ECO:0000313" key="10">
    <source>
        <dbReference type="EMBL" id="MST49980.1"/>
    </source>
</evidence>
<comment type="pathway">
    <text evidence="2 7">Isoprenoid biosynthesis; isopentenyl diphosphate biosynthesis via DXP pathway; isopentenyl diphosphate from 1-deoxy-D-xylulose 5-phosphate: step 4/6.</text>
</comment>
<dbReference type="EMBL" id="VUMY01000011">
    <property type="protein sequence ID" value="MST49980.1"/>
    <property type="molecule type" value="Genomic_DNA"/>
</dbReference>
<gene>
    <name evidence="7" type="primary">ispF</name>
    <name evidence="10" type="ORF">FYJ63_06990</name>
</gene>
<feature type="binding site" evidence="7">
    <location>
        <position position="12"/>
    </location>
    <ligand>
        <name>a divalent metal cation</name>
        <dbReference type="ChEBI" id="CHEBI:60240"/>
    </ligand>
</feature>
<keyword evidence="5 7" id="KW-0414">Isoprene biosynthesis</keyword>
<evidence type="ECO:0000259" key="9">
    <source>
        <dbReference type="Pfam" id="PF02542"/>
    </source>
</evidence>
<evidence type="ECO:0000256" key="7">
    <source>
        <dbReference type="HAMAP-Rule" id="MF_00107"/>
    </source>
</evidence>
<dbReference type="NCBIfam" id="TIGR00151">
    <property type="entry name" value="ispF"/>
    <property type="match status" value="1"/>
</dbReference>
<dbReference type="HAMAP" id="MF_00107">
    <property type="entry name" value="IspF"/>
    <property type="match status" value="1"/>
</dbReference>
<evidence type="ECO:0000256" key="3">
    <source>
        <dbReference type="ARBA" id="ARBA00012579"/>
    </source>
</evidence>
<dbReference type="Gene3D" id="3.30.1330.50">
    <property type="entry name" value="2-C-methyl-D-erythritol 2,4-cyclodiphosphate synthase"/>
    <property type="match status" value="1"/>
</dbReference>
<feature type="binding site" evidence="7">
    <location>
        <begin position="47"/>
        <end position="48"/>
    </location>
    <ligand>
        <name>4-CDP-2-C-methyl-D-erythritol 2-phosphate</name>
        <dbReference type="ChEBI" id="CHEBI:57919"/>
    </ligand>
</feature>
<evidence type="ECO:0000256" key="6">
    <source>
        <dbReference type="ARBA" id="ARBA00023239"/>
    </source>
</evidence>
<feature type="binding site" evidence="7">
    <location>
        <begin position="142"/>
        <end position="145"/>
    </location>
    <ligand>
        <name>4-CDP-2-C-methyl-D-erythritol 2-phosphate</name>
        <dbReference type="ChEBI" id="CHEBI:57919"/>
    </ligand>
</feature>
<accession>A0A7K0K4J2</accession>
<comment type="cofactor">
    <cofactor evidence="7">
        <name>a divalent metal cation</name>
        <dbReference type="ChEBI" id="CHEBI:60240"/>
    </cofactor>
    <text evidence="7">Binds 1 divalent metal cation per subunit.</text>
</comment>
<comment type="caution">
    <text evidence="10">The sequence shown here is derived from an EMBL/GenBank/DDBJ whole genome shotgun (WGS) entry which is preliminary data.</text>
</comment>
<evidence type="ECO:0000256" key="4">
    <source>
        <dbReference type="ARBA" id="ARBA00022723"/>
    </source>
</evidence>
<feature type="binding site" evidence="7">
    <location>
        <position position="152"/>
    </location>
    <ligand>
        <name>4-CDP-2-C-methyl-D-erythritol 2-phosphate</name>
        <dbReference type="ChEBI" id="CHEBI:57919"/>
    </ligand>
</feature>
<protein>
    <recommendedName>
        <fullName evidence="3 7">2-C-methyl-D-erythritol 2,4-cyclodiphosphate synthase</fullName>
        <shortName evidence="7">MECDP-synthase</shortName>
        <shortName evidence="7">MECPP-synthase</shortName>
        <shortName evidence="7">MECPS</shortName>
        <ecNumber evidence="3 7">4.6.1.12</ecNumber>
    </recommendedName>
</protein>
<comment type="similarity">
    <text evidence="7 8">Belongs to the IspF family.</text>
</comment>
<dbReference type="CDD" id="cd00554">
    <property type="entry name" value="MECDP_synthase"/>
    <property type="match status" value="1"/>
</dbReference>
<dbReference type="PANTHER" id="PTHR43181">
    <property type="entry name" value="2-C-METHYL-D-ERYTHRITOL 2,4-CYCLODIPHOSPHATE SYNTHASE, CHLOROPLASTIC"/>
    <property type="match status" value="1"/>
</dbReference>
<comment type="catalytic activity">
    <reaction evidence="1 7 8">
        <text>4-CDP-2-C-methyl-D-erythritol 2-phosphate = 2-C-methyl-D-erythritol 2,4-cyclic diphosphate + CMP</text>
        <dbReference type="Rhea" id="RHEA:23864"/>
        <dbReference type="ChEBI" id="CHEBI:57919"/>
        <dbReference type="ChEBI" id="CHEBI:58483"/>
        <dbReference type="ChEBI" id="CHEBI:60377"/>
        <dbReference type="EC" id="4.6.1.12"/>
    </reaction>
</comment>
<evidence type="ECO:0000313" key="11">
    <source>
        <dbReference type="Proteomes" id="UP000442535"/>
    </source>
</evidence>
<evidence type="ECO:0000256" key="8">
    <source>
        <dbReference type="RuleBase" id="RU004395"/>
    </source>
</evidence>
<reference evidence="10 11" key="1">
    <citation type="submission" date="2019-08" db="EMBL/GenBank/DDBJ databases">
        <title>In-depth cultivation of the pig gut microbiome towards novel bacterial diversity and tailored functional studies.</title>
        <authorList>
            <person name="Wylensek D."/>
            <person name="Hitch T.C.A."/>
            <person name="Clavel T."/>
        </authorList>
    </citation>
    <scope>NUCLEOTIDE SEQUENCE [LARGE SCALE GENOMIC DNA]</scope>
    <source>
        <strain evidence="10 11">RF-GAM-744-WT-7</strain>
    </source>
</reference>
<dbReference type="InterPro" id="IPR036571">
    <property type="entry name" value="MECDP_synthase_sf"/>
</dbReference>
<comment type="function">
    <text evidence="7">Involved in the biosynthesis of isopentenyl diphosphate (IPP) and dimethylallyl diphosphate (DMAPP), two major building blocks of isoprenoid compounds. Catalyzes the conversion of 4-diphosphocytidyl-2-C-methyl-D-erythritol 2-phosphate (CDP-ME2P) to 2-C-methyl-D-erythritol 2,4-cyclodiphosphate (ME-CPP) with a corresponding release of cytidine 5-monophosphate (CMP).</text>
</comment>
<dbReference type="Pfam" id="PF02542">
    <property type="entry name" value="YgbB"/>
    <property type="match status" value="1"/>
</dbReference>
<name>A0A7K0K4J2_9ACTO</name>
<feature type="binding site" evidence="7">
    <location>
        <begin position="10"/>
        <end position="12"/>
    </location>
    <ligand>
        <name>4-CDP-2-C-methyl-D-erythritol 2-phosphate</name>
        <dbReference type="ChEBI" id="CHEBI:57919"/>
    </ligand>
</feature>
<dbReference type="UniPathway" id="UPA00056">
    <property type="reaction ID" value="UER00095"/>
</dbReference>
<dbReference type="EC" id="4.6.1.12" evidence="3 7"/>
<dbReference type="GO" id="GO:0008685">
    <property type="term" value="F:2-C-methyl-D-erythritol 2,4-cyclodiphosphate synthase activity"/>
    <property type="evidence" value="ECO:0007669"/>
    <property type="project" value="UniProtKB-UniRule"/>
</dbReference>
<proteinExistence type="inferred from homology"/>
<dbReference type="AlphaFoldDB" id="A0A7K0K4J2"/>
<dbReference type="GO" id="GO:0016114">
    <property type="term" value="P:terpenoid biosynthetic process"/>
    <property type="evidence" value="ECO:0007669"/>
    <property type="project" value="InterPro"/>
</dbReference>
<comment type="subunit">
    <text evidence="7">Homotrimer.</text>
</comment>